<dbReference type="Gene3D" id="3.40.50.1820">
    <property type="entry name" value="alpha/beta hydrolase"/>
    <property type="match status" value="1"/>
</dbReference>
<evidence type="ECO:0000259" key="1">
    <source>
        <dbReference type="Pfam" id="PF00975"/>
    </source>
</evidence>
<dbReference type="InterPro" id="IPR029058">
    <property type="entry name" value="AB_hydrolase_fold"/>
</dbReference>
<name>X8AP17_MYCXE</name>
<dbReference type="EMBL" id="JAOB01000047">
    <property type="protein sequence ID" value="EUA33334.1"/>
    <property type="molecule type" value="Genomic_DNA"/>
</dbReference>
<accession>X8AP17</accession>
<dbReference type="PATRIC" id="fig|1299334.3.peg.5120"/>
<proteinExistence type="predicted"/>
<dbReference type="SUPFAM" id="SSF53474">
    <property type="entry name" value="alpha/beta-Hydrolases"/>
    <property type="match status" value="1"/>
</dbReference>
<protein>
    <submittedName>
        <fullName evidence="2">Thioesterase domain protein</fullName>
    </submittedName>
</protein>
<sequence length="81" mass="9095">MTIAARSDYAVLNRYHCPAGVRIRGDIHAVAGRHDHRVDIRSLREWAAHTEGAFTLSLFDGGHFYVNQHIDALANRVITDV</sequence>
<comment type="caution">
    <text evidence="2">The sequence shown here is derived from an EMBL/GenBank/DDBJ whole genome shotgun (WGS) entry which is preliminary data.</text>
</comment>
<dbReference type="Pfam" id="PF00975">
    <property type="entry name" value="Thioesterase"/>
    <property type="match status" value="1"/>
</dbReference>
<dbReference type="AlphaFoldDB" id="X8AP17"/>
<feature type="domain" description="Thioesterase" evidence="1">
    <location>
        <begin position="4"/>
        <end position="78"/>
    </location>
</feature>
<organism evidence="2">
    <name type="scientific">Mycobacterium xenopi 4042</name>
    <dbReference type="NCBI Taxonomy" id="1299334"/>
    <lineage>
        <taxon>Bacteria</taxon>
        <taxon>Bacillati</taxon>
        <taxon>Actinomycetota</taxon>
        <taxon>Actinomycetes</taxon>
        <taxon>Mycobacteriales</taxon>
        <taxon>Mycobacteriaceae</taxon>
        <taxon>Mycobacterium</taxon>
    </lineage>
</organism>
<reference evidence="2" key="1">
    <citation type="submission" date="2014-01" db="EMBL/GenBank/DDBJ databases">
        <authorList>
            <person name="Brown-Elliot B."/>
            <person name="Wallace R."/>
            <person name="Lenaerts A."/>
            <person name="Ordway D."/>
            <person name="DeGroote M.A."/>
            <person name="Parker T."/>
            <person name="Sizemore C."/>
            <person name="Tallon L.J."/>
            <person name="Sadzewicz L.K."/>
            <person name="Sengamalay N."/>
            <person name="Fraser C.M."/>
            <person name="Hine E."/>
            <person name="Shefchek K.A."/>
            <person name="Das S.P."/>
            <person name="Tettelin H."/>
        </authorList>
    </citation>
    <scope>NUCLEOTIDE SEQUENCE [LARGE SCALE GENOMIC DNA]</scope>
    <source>
        <strain evidence="2">4042</strain>
    </source>
</reference>
<dbReference type="InterPro" id="IPR001031">
    <property type="entry name" value="Thioesterase"/>
</dbReference>
<gene>
    <name evidence="2" type="ORF">I553_7744</name>
</gene>
<evidence type="ECO:0000313" key="2">
    <source>
        <dbReference type="EMBL" id="EUA33334.1"/>
    </source>
</evidence>